<protein>
    <submittedName>
        <fullName evidence="1">Uncharacterized protein</fullName>
    </submittedName>
</protein>
<dbReference type="KEGG" id="sro:Sros_4790"/>
<dbReference type="Proteomes" id="UP000002029">
    <property type="component" value="Chromosome"/>
</dbReference>
<organism evidence="1 2">
    <name type="scientific">Streptosporangium roseum (strain ATCC 12428 / DSM 43021 / JCM 3005 / KCTC 9067 / NCIMB 10171 / NRRL 2505 / NI 9100)</name>
    <dbReference type="NCBI Taxonomy" id="479432"/>
    <lineage>
        <taxon>Bacteria</taxon>
        <taxon>Bacillati</taxon>
        <taxon>Actinomycetota</taxon>
        <taxon>Actinomycetes</taxon>
        <taxon>Streptosporangiales</taxon>
        <taxon>Streptosporangiaceae</taxon>
        <taxon>Streptosporangium</taxon>
    </lineage>
</organism>
<proteinExistence type="predicted"/>
<name>D2B594_STRRD</name>
<evidence type="ECO:0000313" key="1">
    <source>
        <dbReference type="EMBL" id="ACZ87618.1"/>
    </source>
</evidence>
<dbReference type="AlphaFoldDB" id="D2B594"/>
<dbReference type="STRING" id="479432.Sros_4790"/>
<evidence type="ECO:0000313" key="2">
    <source>
        <dbReference type="Proteomes" id="UP000002029"/>
    </source>
</evidence>
<sequence>MRWPPGELGERLPVGGPHRLGELNALICSGDRTSGAALSRFAA</sequence>
<reference evidence="1 2" key="1">
    <citation type="journal article" date="2010" name="Stand. Genomic Sci.">
        <title>Complete genome sequence of Streptosporangium roseum type strain (NI 9100).</title>
        <authorList>
            <person name="Nolan M."/>
            <person name="Sikorski J."/>
            <person name="Jando M."/>
            <person name="Lucas S."/>
            <person name="Lapidus A."/>
            <person name="Glavina Del Rio T."/>
            <person name="Chen F."/>
            <person name="Tice H."/>
            <person name="Pitluck S."/>
            <person name="Cheng J.F."/>
            <person name="Chertkov O."/>
            <person name="Sims D."/>
            <person name="Meincke L."/>
            <person name="Brettin T."/>
            <person name="Han C."/>
            <person name="Detter J.C."/>
            <person name="Bruce D."/>
            <person name="Goodwin L."/>
            <person name="Land M."/>
            <person name="Hauser L."/>
            <person name="Chang Y.J."/>
            <person name="Jeffries C.D."/>
            <person name="Ivanova N."/>
            <person name="Mavromatis K."/>
            <person name="Mikhailova N."/>
            <person name="Chen A."/>
            <person name="Palaniappan K."/>
            <person name="Chain P."/>
            <person name="Rohde M."/>
            <person name="Goker M."/>
            <person name="Bristow J."/>
            <person name="Eisen J.A."/>
            <person name="Markowitz V."/>
            <person name="Hugenholtz P."/>
            <person name="Kyrpides N.C."/>
            <person name="Klenk H.P."/>
        </authorList>
    </citation>
    <scope>NUCLEOTIDE SEQUENCE [LARGE SCALE GENOMIC DNA]</scope>
    <source>
        <strain evidence="2">ATCC 12428 / DSM 43021 / JCM 3005 / NI 9100</strain>
    </source>
</reference>
<gene>
    <name evidence="1" type="ordered locus">Sros_4790</name>
</gene>
<dbReference type="HOGENOM" id="CLU_3240370_0_0_11"/>
<accession>D2B594</accession>
<keyword evidence="2" id="KW-1185">Reference proteome</keyword>
<dbReference type="EMBL" id="CP001814">
    <property type="protein sequence ID" value="ACZ87618.1"/>
    <property type="molecule type" value="Genomic_DNA"/>
</dbReference>